<feature type="transmembrane region" description="Helical" evidence="7">
    <location>
        <begin position="72"/>
        <end position="88"/>
    </location>
</feature>
<sequence>MAIRSRGFIAAWIWRRITEMIRKLNGYLRRIPVWAVWLFGLVPLALLIWDTLMGGLGVDPIADLEHRLGRTALYFLIAGLAVTPLLRLGRLNLMRFRRALGLLAFSYAVLHVLVWVVLDMGLSWGQMLGDLVKRPYLTVGMLAALALVPLAVTSNNWSIRKLGGAEWRRLHQLVYIAVPAAAMHFLWVGKVAKPEPILWLGVAVALLLVRL</sequence>
<dbReference type="PANTHER" id="PTHR36964:SF1">
    <property type="entry name" value="PROTEIN-METHIONINE-SULFOXIDE REDUCTASE HEME-BINDING SUBUNIT MSRQ"/>
    <property type="match status" value="1"/>
</dbReference>
<accession>S5XTZ0</accession>
<evidence type="ECO:0000256" key="6">
    <source>
        <dbReference type="ARBA" id="ARBA00023136"/>
    </source>
</evidence>
<dbReference type="GO" id="GO:0020037">
    <property type="term" value="F:heme binding"/>
    <property type="evidence" value="ECO:0007669"/>
    <property type="project" value="UniProtKB-UniRule"/>
</dbReference>
<dbReference type="GO" id="GO:0005886">
    <property type="term" value="C:plasma membrane"/>
    <property type="evidence" value="ECO:0007669"/>
    <property type="project" value="UniProtKB-SubCell"/>
</dbReference>
<feature type="transmembrane region" description="Helical" evidence="7">
    <location>
        <begin position="100"/>
        <end position="118"/>
    </location>
</feature>
<feature type="transmembrane region" description="Helical" evidence="7">
    <location>
        <begin position="138"/>
        <end position="158"/>
    </location>
</feature>
<keyword evidence="3 7" id="KW-0812">Transmembrane</keyword>
<keyword evidence="7" id="KW-1003">Cell membrane</keyword>
<proteinExistence type="inferred from homology"/>
<keyword evidence="7" id="KW-0349">Heme</keyword>
<evidence type="ECO:0000313" key="10">
    <source>
        <dbReference type="Proteomes" id="UP000015480"/>
    </source>
</evidence>
<dbReference type="NCBIfam" id="NF003833">
    <property type="entry name" value="PRK05419.1-5"/>
    <property type="match status" value="1"/>
</dbReference>
<keyword evidence="9" id="KW-0614">Plasmid</keyword>
<dbReference type="GO" id="GO:0010181">
    <property type="term" value="F:FMN binding"/>
    <property type="evidence" value="ECO:0007669"/>
    <property type="project" value="UniProtKB-UniRule"/>
</dbReference>
<evidence type="ECO:0000313" key="9">
    <source>
        <dbReference type="EMBL" id="AGT10979.1"/>
    </source>
</evidence>
<comment type="cofactor">
    <cofactor evidence="7">
        <name>heme b</name>
        <dbReference type="ChEBI" id="CHEBI:60344"/>
    </cofactor>
    <text evidence="7">Binds 1 heme b (iron(II)-protoporphyrin IX) group per subunit.</text>
</comment>
<dbReference type="AlphaFoldDB" id="S5XTZ0"/>
<dbReference type="GO" id="GO:0046872">
    <property type="term" value="F:metal ion binding"/>
    <property type="evidence" value="ECO:0007669"/>
    <property type="project" value="UniProtKB-KW"/>
</dbReference>
<dbReference type="InterPro" id="IPR022837">
    <property type="entry name" value="MsrQ-like"/>
</dbReference>
<keyword evidence="6 7" id="KW-0472">Membrane</keyword>
<dbReference type="Proteomes" id="UP000015480">
    <property type="component" value="Plasmid pAMI4"/>
</dbReference>
<evidence type="ECO:0000256" key="3">
    <source>
        <dbReference type="ARBA" id="ARBA00022692"/>
    </source>
</evidence>
<keyword evidence="7" id="KW-0285">Flavoprotein</keyword>
<reference evidence="9 10" key="1">
    <citation type="journal article" date="2014" name="BMC Genomics">
        <title>Architecture and functions of a multipartite genome of the methylotrophic bacterium Paracoccus aminophilus JCM 7686, containing primary and secondary chromids.</title>
        <authorList>
            <person name="Dziewit L."/>
            <person name="Czarnecki J."/>
            <person name="Wibberg D."/>
            <person name="Radlinska M."/>
            <person name="Mrozek P."/>
            <person name="Szymczak M."/>
            <person name="Schluter A."/>
            <person name="Puhler A."/>
            <person name="Bartosik D."/>
        </authorList>
    </citation>
    <scope>NUCLEOTIDE SEQUENCE [LARGE SCALE GENOMIC DNA]</scope>
    <source>
        <strain evidence="9">JCM 7686</strain>
        <plasmid evidence="10">Plasmid pAMI4</plasmid>
    </source>
</reference>
<dbReference type="PANTHER" id="PTHR36964">
    <property type="entry name" value="PROTEIN-METHIONINE-SULFOXIDE REDUCTASE HEME-BINDING SUBUNIT MSRQ"/>
    <property type="match status" value="1"/>
</dbReference>
<protein>
    <recommendedName>
        <fullName evidence="7">Protein-methionine-sulfoxide reductase heme-binding subunit MsrQ</fullName>
    </recommendedName>
    <alternativeName>
        <fullName evidence="7">Flavocytochrome MsrQ</fullName>
    </alternativeName>
</protein>
<name>S5XTZ0_PARAH</name>
<dbReference type="GO" id="GO:0030091">
    <property type="term" value="P:protein repair"/>
    <property type="evidence" value="ECO:0007669"/>
    <property type="project" value="UniProtKB-UniRule"/>
</dbReference>
<keyword evidence="7" id="KW-0249">Electron transport</keyword>
<keyword evidence="5 7" id="KW-0408">Iron</keyword>
<keyword evidence="7" id="KW-0288">FMN</keyword>
<keyword evidence="7" id="KW-0479">Metal-binding</keyword>
<dbReference type="HAMAP" id="MF_01207">
    <property type="entry name" value="MsrQ"/>
    <property type="match status" value="1"/>
</dbReference>
<feature type="domain" description="Ferric oxidoreductase" evidence="8">
    <location>
        <begin position="69"/>
        <end position="180"/>
    </location>
</feature>
<comment type="subcellular location">
    <subcellularLocation>
        <location evidence="7">Cell membrane</location>
        <topology evidence="7">Multi-pass membrane protein</topology>
    </subcellularLocation>
    <subcellularLocation>
        <location evidence="1">Membrane</location>
        <topology evidence="1">Multi-pass membrane protein</topology>
    </subcellularLocation>
</comment>
<keyword evidence="10" id="KW-1185">Reference proteome</keyword>
<dbReference type="EMBL" id="CP006652">
    <property type="protein sequence ID" value="AGT10979.1"/>
    <property type="molecule type" value="Genomic_DNA"/>
</dbReference>
<comment type="cofactor">
    <cofactor evidence="7">
        <name>FMN</name>
        <dbReference type="ChEBI" id="CHEBI:58210"/>
    </cofactor>
    <text evidence="7">Binds 1 FMN per subunit.</text>
</comment>
<evidence type="ECO:0000256" key="7">
    <source>
        <dbReference type="HAMAP-Rule" id="MF_01207"/>
    </source>
</evidence>
<dbReference type="PATRIC" id="fig|1367847.3.peg.3934"/>
<keyword evidence="4 7" id="KW-1133">Transmembrane helix</keyword>
<gene>
    <name evidence="7" type="primary">msrQ</name>
    <name evidence="9" type="ORF">JCM7686_pAMI4p289</name>
</gene>
<dbReference type="eggNOG" id="COG2717">
    <property type="taxonomic scope" value="Bacteria"/>
</dbReference>
<evidence type="ECO:0000256" key="1">
    <source>
        <dbReference type="ARBA" id="ARBA00004141"/>
    </source>
</evidence>
<dbReference type="GO" id="GO:0016679">
    <property type="term" value="F:oxidoreductase activity, acting on diphenols and related substances as donors"/>
    <property type="evidence" value="ECO:0007669"/>
    <property type="project" value="TreeGrafter"/>
</dbReference>
<keyword evidence="2 7" id="KW-0813">Transport</keyword>
<dbReference type="HOGENOM" id="CLU_080662_2_0_5"/>
<feature type="transmembrane region" description="Helical" evidence="7">
    <location>
        <begin position="31"/>
        <end position="52"/>
    </location>
</feature>
<evidence type="ECO:0000256" key="4">
    <source>
        <dbReference type="ARBA" id="ARBA00022989"/>
    </source>
</evidence>
<dbReference type="InterPro" id="IPR013130">
    <property type="entry name" value="Fe3_Rdtase_TM_dom"/>
</dbReference>
<comment type="caution">
    <text evidence="7">Lacks conserved residue(s) required for the propagation of feature annotation.</text>
</comment>
<organism evidence="9 10">
    <name type="scientific">Paracoccus aminophilus JCM 7686</name>
    <dbReference type="NCBI Taxonomy" id="1367847"/>
    <lineage>
        <taxon>Bacteria</taxon>
        <taxon>Pseudomonadati</taxon>
        <taxon>Pseudomonadota</taxon>
        <taxon>Alphaproteobacteria</taxon>
        <taxon>Rhodobacterales</taxon>
        <taxon>Paracoccaceae</taxon>
        <taxon>Paracoccus</taxon>
    </lineage>
</organism>
<evidence type="ECO:0000259" key="8">
    <source>
        <dbReference type="Pfam" id="PF01794"/>
    </source>
</evidence>
<comment type="subunit">
    <text evidence="7">Heterodimer of a catalytic subunit (MsrP) and a heme-binding subunit (MsrQ).</text>
</comment>
<dbReference type="Pfam" id="PF01794">
    <property type="entry name" value="Ferric_reduct"/>
    <property type="match status" value="1"/>
</dbReference>
<geneLocation type="plasmid" evidence="9 10">
    <name>pAMI4</name>
</geneLocation>
<comment type="function">
    <text evidence="7">Part of the MsrPQ system that repairs oxidized periplasmic proteins containing methionine sulfoxide residues (Met-O), using respiratory chain electrons. Thus protects these proteins from oxidative-stress damage caused by reactive species of oxygen and chlorine generated by the host defense mechanisms. MsrPQ is essential for the maintenance of envelope integrity under bleach stress, rescuing a wide series of structurally unrelated periplasmic proteins from methionine oxidation. MsrQ provides electrons for reduction to the reductase catalytic subunit MsrP, using the quinone pool of the respiratory chain.</text>
</comment>
<comment type="similarity">
    <text evidence="7">Belongs to the MsrQ family.</text>
</comment>
<dbReference type="GO" id="GO:0009055">
    <property type="term" value="F:electron transfer activity"/>
    <property type="evidence" value="ECO:0007669"/>
    <property type="project" value="UniProtKB-UniRule"/>
</dbReference>
<dbReference type="KEGG" id="pami:JCM7686_pAMI4p289"/>
<evidence type="ECO:0000256" key="5">
    <source>
        <dbReference type="ARBA" id="ARBA00023004"/>
    </source>
</evidence>
<evidence type="ECO:0000256" key="2">
    <source>
        <dbReference type="ARBA" id="ARBA00022448"/>
    </source>
</evidence>